<proteinExistence type="predicted"/>
<comment type="caution">
    <text evidence="2">The sequence shown here is derived from an EMBL/GenBank/DDBJ whole genome shotgun (WGS) entry which is preliminary data.</text>
</comment>
<feature type="non-terminal residue" evidence="2">
    <location>
        <position position="372"/>
    </location>
</feature>
<keyword evidence="3" id="KW-1185">Reference proteome</keyword>
<organism evidence="2 3">
    <name type="scientific">Roridomyces roridus</name>
    <dbReference type="NCBI Taxonomy" id="1738132"/>
    <lineage>
        <taxon>Eukaryota</taxon>
        <taxon>Fungi</taxon>
        <taxon>Dikarya</taxon>
        <taxon>Basidiomycota</taxon>
        <taxon>Agaricomycotina</taxon>
        <taxon>Agaricomycetes</taxon>
        <taxon>Agaricomycetidae</taxon>
        <taxon>Agaricales</taxon>
        <taxon>Marasmiineae</taxon>
        <taxon>Mycenaceae</taxon>
        <taxon>Roridomyces</taxon>
    </lineage>
</organism>
<evidence type="ECO:0000313" key="2">
    <source>
        <dbReference type="EMBL" id="KAJ7608168.1"/>
    </source>
</evidence>
<protein>
    <submittedName>
        <fullName evidence="2">Uncharacterized protein</fullName>
    </submittedName>
</protein>
<dbReference type="Proteomes" id="UP001221142">
    <property type="component" value="Unassembled WGS sequence"/>
</dbReference>
<evidence type="ECO:0000313" key="3">
    <source>
        <dbReference type="Proteomes" id="UP001221142"/>
    </source>
</evidence>
<dbReference type="EMBL" id="JARKIF010000065">
    <property type="protein sequence ID" value="KAJ7606006.1"/>
    <property type="molecule type" value="Genomic_DNA"/>
</dbReference>
<gene>
    <name evidence="2" type="ORF">FB45DRAFT_388902</name>
    <name evidence="1" type="ORF">FB45DRAFT_463147</name>
</gene>
<evidence type="ECO:0000313" key="1">
    <source>
        <dbReference type="EMBL" id="KAJ7606006.1"/>
    </source>
</evidence>
<accession>A0AAD7FA43</accession>
<name>A0AAD7FA43_9AGAR</name>
<reference evidence="2" key="1">
    <citation type="submission" date="2023-03" db="EMBL/GenBank/DDBJ databases">
        <title>Massive genome expansion in bonnet fungi (Mycena s.s.) driven by repeated elements and novel gene families across ecological guilds.</title>
        <authorList>
            <consortium name="Lawrence Berkeley National Laboratory"/>
            <person name="Harder C.B."/>
            <person name="Miyauchi S."/>
            <person name="Viragh M."/>
            <person name="Kuo A."/>
            <person name="Thoen E."/>
            <person name="Andreopoulos B."/>
            <person name="Lu D."/>
            <person name="Skrede I."/>
            <person name="Drula E."/>
            <person name="Henrissat B."/>
            <person name="Morin E."/>
            <person name="Kohler A."/>
            <person name="Barry K."/>
            <person name="LaButti K."/>
            <person name="Morin E."/>
            <person name="Salamov A."/>
            <person name="Lipzen A."/>
            <person name="Mereny Z."/>
            <person name="Hegedus B."/>
            <person name="Baldrian P."/>
            <person name="Stursova M."/>
            <person name="Weitz H."/>
            <person name="Taylor A."/>
            <person name="Grigoriev I.V."/>
            <person name="Nagy L.G."/>
            <person name="Martin F."/>
            <person name="Kauserud H."/>
        </authorList>
    </citation>
    <scope>NUCLEOTIDE SEQUENCE</scope>
    <source>
        <strain evidence="2">9284</strain>
    </source>
</reference>
<dbReference type="AlphaFoldDB" id="A0AAD7FA43"/>
<dbReference type="EMBL" id="JARKIF010000046">
    <property type="protein sequence ID" value="KAJ7608168.1"/>
    <property type="molecule type" value="Genomic_DNA"/>
</dbReference>
<sequence length="372" mass="40839">LLTTSPLTRASLAGLETPWDSPSVLLVPVCDLLPIFLGHASSSLPVSRQLPKISPSWDFSCENKSCWSQFPLHVATGRPRGWPISTLKPELLSPSDHLNISDAHCVSLSFQYSRGKKSERMYYRREVWRSVGPRIYTPFPEEARGFFYCAPRPGLPSLASSVRFRCAPSSLPSSFAAGNDLLLPNGSPWQVLVGQAAIAYPALRAALLKEGFLTPQSLAEWHERLGKTEGQITAALMMFGLQQQFPVNFARGLFLHVVPSGTAPQRVAALQFNHIFVSHAGKKRFHPFAGTGLAQFEVSAENSNIIHLRIVKLLEPASRAVPEAVVGGILPREGHLFHHQSKGNGDPGKPWSFDLRVQNNNGTALRMLVGRS</sequence>